<feature type="signal peptide" evidence="5">
    <location>
        <begin position="1"/>
        <end position="22"/>
    </location>
</feature>
<dbReference type="InterPro" id="IPR010345">
    <property type="entry name" value="IL-17_fam"/>
</dbReference>
<comment type="similarity">
    <text evidence="2">Belongs to the IL-17 family.</text>
</comment>
<dbReference type="GO" id="GO:0005125">
    <property type="term" value="F:cytokine activity"/>
    <property type="evidence" value="ECO:0007669"/>
    <property type="project" value="InterPro"/>
</dbReference>
<organism evidence="6">
    <name type="scientific">Lateolabrax maculatus</name>
    <name type="common">Spotted sea bass</name>
    <dbReference type="NCBI Taxonomy" id="315492"/>
    <lineage>
        <taxon>Eukaryota</taxon>
        <taxon>Metazoa</taxon>
        <taxon>Chordata</taxon>
        <taxon>Craniata</taxon>
        <taxon>Vertebrata</taxon>
        <taxon>Euteleostomi</taxon>
        <taxon>Actinopterygii</taxon>
        <taxon>Neopterygii</taxon>
        <taxon>Teleostei</taxon>
        <taxon>Neoteleostei</taxon>
        <taxon>Acanthomorphata</taxon>
        <taxon>Eupercaria</taxon>
        <taxon>Acropomatiformes</taxon>
        <taxon>Lateolabracidae</taxon>
        <taxon>Lateolabrax</taxon>
    </lineage>
</organism>
<evidence type="ECO:0000256" key="3">
    <source>
        <dbReference type="ARBA" id="ARBA00022525"/>
    </source>
</evidence>
<accession>A0A894K2F6</accession>
<dbReference type="SUPFAM" id="SSF57501">
    <property type="entry name" value="Cystine-knot cytokines"/>
    <property type="match status" value="1"/>
</dbReference>
<evidence type="ECO:0000256" key="5">
    <source>
        <dbReference type="SAM" id="SignalP"/>
    </source>
</evidence>
<dbReference type="AlphaFoldDB" id="A0A894K2F6"/>
<dbReference type="InterPro" id="IPR029034">
    <property type="entry name" value="Cystine-knot_cytokine"/>
</dbReference>
<protein>
    <submittedName>
        <fullName evidence="6">Interleckin-17A/F2</fullName>
    </submittedName>
</protein>
<dbReference type="EMBL" id="MT129785">
    <property type="protein sequence ID" value="QRW33322.1"/>
    <property type="molecule type" value="mRNA"/>
</dbReference>
<dbReference type="GO" id="GO:0005576">
    <property type="term" value="C:extracellular region"/>
    <property type="evidence" value="ECO:0007669"/>
    <property type="project" value="UniProtKB-SubCell"/>
</dbReference>
<feature type="chain" id="PRO_5032799502" evidence="5">
    <location>
        <begin position="23"/>
        <end position="142"/>
    </location>
</feature>
<dbReference type="Pfam" id="PF06083">
    <property type="entry name" value="IL17"/>
    <property type="match status" value="1"/>
</dbReference>
<evidence type="ECO:0000256" key="2">
    <source>
        <dbReference type="ARBA" id="ARBA00007236"/>
    </source>
</evidence>
<comment type="subcellular location">
    <subcellularLocation>
        <location evidence="1">Secreted</location>
    </subcellularLocation>
</comment>
<keyword evidence="4 5" id="KW-0732">Signal</keyword>
<proteinExistence type="evidence at transcript level"/>
<evidence type="ECO:0000256" key="4">
    <source>
        <dbReference type="ARBA" id="ARBA00022729"/>
    </source>
</evidence>
<sequence>MKLTHSGHTLLVCCSVFWVVSSSSSSKIKPPPPPGCDTMLALSSGVSSLSDGNGNIHSRSLSPWSWRSTTVKNRIPSTLWEAECTNSFCSSPKPGLTDRHNLNSVPVYQNILVLDRQDGGRCYTASYRSVAVGCTCVWAKVN</sequence>
<reference evidence="6" key="1">
    <citation type="submission" date="2020-02" db="EMBL/GenBank/DDBJ databases">
        <authorList>
            <person name="Xuebin M."/>
        </authorList>
    </citation>
    <scope>NUCLEOTIDE SEQUENCE</scope>
</reference>
<evidence type="ECO:0000256" key="1">
    <source>
        <dbReference type="ARBA" id="ARBA00004613"/>
    </source>
</evidence>
<keyword evidence="3" id="KW-0964">Secreted</keyword>
<gene>
    <name evidence="6" type="primary">IL-17A/F2</name>
</gene>
<dbReference type="Gene3D" id="2.10.90.10">
    <property type="entry name" value="Cystine-knot cytokines"/>
    <property type="match status" value="1"/>
</dbReference>
<evidence type="ECO:0000313" key="6">
    <source>
        <dbReference type="EMBL" id="QRW33322.1"/>
    </source>
</evidence>
<name>A0A894K2F6_LATMC</name>